<dbReference type="RefSeq" id="WP_110833676.1">
    <property type="nucleotide sequence ID" value="NZ_QKLU01000007.1"/>
</dbReference>
<sequence length="264" mass="29578">MFNPFKKDRSAQVPDVKMIREQGLVFLKEELQKLEGGEGAHVQVITLFIAPPEEQQHLYEAAFYLKDQEKLKQEIQRVADNFALELPVNWKLEVIASDRLGQDLIADKSLYLAIKIGTTPLKTAPALIEKTAHITVLQGEAERNEYLIHRTHGRVNLGRGSQVQAADGSLRLNFIAFADESGYTGNRFVSRKHAHLEWDDQKGGFVLFADEGGIPPANKTKVRSAADENPLRLNASDVGYLLKEGDQVILGESVVLLFKYIEEN</sequence>
<dbReference type="InterPro" id="IPR008984">
    <property type="entry name" value="SMAD_FHA_dom_sf"/>
</dbReference>
<feature type="domain" description="FHA" evidence="1">
    <location>
        <begin position="155"/>
        <end position="238"/>
    </location>
</feature>
<dbReference type="EMBL" id="QKLU01000007">
    <property type="protein sequence ID" value="PYF71531.1"/>
    <property type="molecule type" value="Genomic_DNA"/>
</dbReference>
<dbReference type="OrthoDB" id="944636at2"/>
<accession>A0A318UNE9</accession>
<dbReference type="AlphaFoldDB" id="A0A318UNE9"/>
<dbReference type="CDD" id="cd00060">
    <property type="entry name" value="FHA"/>
    <property type="match status" value="1"/>
</dbReference>
<evidence type="ECO:0000313" key="2">
    <source>
        <dbReference type="EMBL" id="PYF71531.1"/>
    </source>
</evidence>
<dbReference type="InterPro" id="IPR000253">
    <property type="entry name" value="FHA_dom"/>
</dbReference>
<dbReference type="PROSITE" id="PS50006">
    <property type="entry name" value="FHA_DOMAIN"/>
    <property type="match status" value="1"/>
</dbReference>
<evidence type="ECO:0000259" key="1">
    <source>
        <dbReference type="PROSITE" id="PS50006"/>
    </source>
</evidence>
<reference evidence="2 3" key="1">
    <citation type="submission" date="2018-06" db="EMBL/GenBank/DDBJ databases">
        <title>Genomic Encyclopedia of Archaeal and Bacterial Type Strains, Phase II (KMG-II): from individual species to whole genera.</title>
        <authorList>
            <person name="Goeker M."/>
        </authorList>
    </citation>
    <scope>NUCLEOTIDE SEQUENCE [LARGE SCALE GENOMIC DNA]</scope>
    <source>
        <strain evidence="2 3">DSM 27372</strain>
    </source>
</reference>
<organism evidence="2 3">
    <name type="scientific">Pedobacter nutrimenti</name>
    <dbReference type="NCBI Taxonomy" id="1241337"/>
    <lineage>
        <taxon>Bacteria</taxon>
        <taxon>Pseudomonadati</taxon>
        <taxon>Bacteroidota</taxon>
        <taxon>Sphingobacteriia</taxon>
        <taxon>Sphingobacteriales</taxon>
        <taxon>Sphingobacteriaceae</taxon>
        <taxon>Pedobacter</taxon>
    </lineage>
</organism>
<dbReference type="Proteomes" id="UP000248198">
    <property type="component" value="Unassembled WGS sequence"/>
</dbReference>
<proteinExistence type="predicted"/>
<dbReference type="SUPFAM" id="SSF49879">
    <property type="entry name" value="SMAD/FHA domain"/>
    <property type="match status" value="1"/>
</dbReference>
<dbReference type="Gene3D" id="2.60.200.20">
    <property type="match status" value="1"/>
</dbReference>
<keyword evidence="3" id="KW-1185">Reference proteome</keyword>
<comment type="caution">
    <text evidence="2">The sequence shown here is derived from an EMBL/GenBank/DDBJ whole genome shotgun (WGS) entry which is preliminary data.</text>
</comment>
<evidence type="ECO:0000313" key="3">
    <source>
        <dbReference type="Proteomes" id="UP000248198"/>
    </source>
</evidence>
<name>A0A318UNE9_9SPHI</name>
<gene>
    <name evidence="2" type="ORF">B0O44_107146</name>
</gene>
<protein>
    <recommendedName>
        <fullName evidence="1">FHA domain-containing protein</fullName>
    </recommendedName>
</protein>